<accession>A0A841ZQ90</accession>
<evidence type="ECO:0000313" key="3">
    <source>
        <dbReference type="Proteomes" id="UP000559885"/>
    </source>
</evidence>
<dbReference type="EMBL" id="JAARRM010000001">
    <property type="protein sequence ID" value="MBC1521140.1"/>
    <property type="molecule type" value="Genomic_DNA"/>
</dbReference>
<feature type="transmembrane region" description="Helical" evidence="1">
    <location>
        <begin position="6"/>
        <end position="28"/>
    </location>
</feature>
<dbReference type="Proteomes" id="UP000559885">
    <property type="component" value="Unassembled WGS sequence"/>
</dbReference>
<dbReference type="InterPro" id="IPR010738">
    <property type="entry name" value="DUF1310"/>
</dbReference>
<reference evidence="2 3" key="1">
    <citation type="submission" date="2020-03" db="EMBL/GenBank/DDBJ databases">
        <title>Soil Listeria distribution.</title>
        <authorList>
            <person name="Liao J."/>
            <person name="Wiedmann M."/>
        </authorList>
    </citation>
    <scope>NUCLEOTIDE SEQUENCE [LARGE SCALE GENOMIC DNA]</scope>
    <source>
        <strain evidence="2 3">FSL L7-1507</strain>
    </source>
</reference>
<dbReference type="Pfam" id="PF07006">
    <property type="entry name" value="DUF1310"/>
    <property type="match status" value="1"/>
</dbReference>
<name>A0A841ZQ90_9LIST</name>
<evidence type="ECO:0000256" key="1">
    <source>
        <dbReference type="SAM" id="Phobius"/>
    </source>
</evidence>
<keyword evidence="1" id="KW-1133">Transmembrane helix</keyword>
<proteinExistence type="predicted"/>
<keyword evidence="1" id="KW-0812">Transmembrane</keyword>
<dbReference type="AlphaFoldDB" id="A0A841ZQ90"/>
<protein>
    <submittedName>
        <fullName evidence="2">DUF1310 family protein</fullName>
    </submittedName>
</protein>
<sequence length="134" mass="15057">MKKGWIIFISLIVIIIAVVAIVGGKMYMDNKKLDEDMKEVVYGKEAKEVFEKNLKEFDKNALTHQGIIKSYKIEDKSIEHNPMGGINVILEINGDKDLTANFDIDKYNGELRAGGVGLSEKLSEKLGRRGEINE</sequence>
<organism evidence="2 3">
    <name type="scientific">Listeria aquatica</name>
    <dbReference type="NCBI Taxonomy" id="1494960"/>
    <lineage>
        <taxon>Bacteria</taxon>
        <taxon>Bacillati</taxon>
        <taxon>Bacillota</taxon>
        <taxon>Bacilli</taxon>
        <taxon>Bacillales</taxon>
        <taxon>Listeriaceae</taxon>
        <taxon>Listeria</taxon>
    </lineage>
</organism>
<keyword evidence="1" id="KW-0472">Membrane</keyword>
<dbReference type="RefSeq" id="WP_185372762.1">
    <property type="nucleotide sequence ID" value="NZ_JAARRM010000001.1"/>
</dbReference>
<comment type="caution">
    <text evidence="2">The sequence shown here is derived from an EMBL/GenBank/DDBJ whole genome shotgun (WGS) entry which is preliminary data.</text>
</comment>
<evidence type="ECO:0000313" key="2">
    <source>
        <dbReference type="EMBL" id="MBC1521140.1"/>
    </source>
</evidence>
<gene>
    <name evidence="2" type="ORF">HB912_05655</name>
</gene>